<evidence type="ECO:0000313" key="2">
    <source>
        <dbReference type="EMBL" id="WQQ25820.1"/>
    </source>
</evidence>
<dbReference type="Gene3D" id="1.25.40.10">
    <property type="entry name" value="Tetratricopeptide repeat domain"/>
    <property type="match status" value="1"/>
</dbReference>
<dbReference type="SUPFAM" id="SSF48452">
    <property type="entry name" value="TPR-like"/>
    <property type="match status" value="1"/>
</dbReference>
<dbReference type="EMBL" id="CP141059">
    <property type="protein sequence ID" value="WQQ25820.1"/>
    <property type="molecule type" value="Genomic_DNA"/>
</dbReference>
<feature type="region of interest" description="Disordered" evidence="1">
    <location>
        <begin position="1"/>
        <end position="31"/>
    </location>
</feature>
<dbReference type="RefSeq" id="WP_322937042.1">
    <property type="nucleotide sequence ID" value="NZ_CP141059.1"/>
</dbReference>
<dbReference type="InterPro" id="IPR011990">
    <property type="entry name" value="TPR-like_helical_dom_sf"/>
</dbReference>
<reference evidence="3" key="1">
    <citation type="submission" date="2023-12" db="EMBL/GenBank/DDBJ databases">
        <title>Novel species in genus Nocardioides.</title>
        <authorList>
            <person name="Zhou H."/>
        </authorList>
    </citation>
    <scope>NUCLEOTIDE SEQUENCE [LARGE SCALE GENOMIC DNA]</scope>
    <source>
        <strain evidence="3">HM61</strain>
    </source>
</reference>
<organism evidence="2 3">
    <name type="scientific">Nocardioides bizhenqiangii</name>
    <dbReference type="NCBI Taxonomy" id="3095076"/>
    <lineage>
        <taxon>Bacteria</taxon>
        <taxon>Bacillati</taxon>
        <taxon>Actinomycetota</taxon>
        <taxon>Actinomycetes</taxon>
        <taxon>Propionibacteriales</taxon>
        <taxon>Nocardioidaceae</taxon>
        <taxon>Nocardioides</taxon>
    </lineage>
</organism>
<evidence type="ECO:0000313" key="3">
    <source>
        <dbReference type="Proteomes" id="UP001327225"/>
    </source>
</evidence>
<name>A0ABZ0ZNG0_9ACTN</name>
<dbReference type="Pfam" id="PF13374">
    <property type="entry name" value="TPR_10"/>
    <property type="match status" value="2"/>
</dbReference>
<keyword evidence="3" id="KW-1185">Reference proteome</keyword>
<sequence length="242" mass="26473">MHPSELWDFDDPGGSEQRFRDSASAAEGEQRGIWPTQVARALGLQERYDDAHAVIDDLSPDGSPEVAVRLLLEQGRLYRSSGDPDHARPFFEEAAATAERAGLEELHVDALHMVALVVPPEEQLAANHAALAHATAAEDPRAQRWAASLLNNIGMRHADIGDWGAALAAFEDAVEARQATGKPSELRIAWWMVAWALRNLGSTDSALEIQRRLKAELESVGEEDPYVDEEIEILTSGDTPDP</sequence>
<proteinExistence type="predicted"/>
<accession>A0ABZ0ZNG0</accession>
<gene>
    <name evidence="2" type="ORF">SHK19_17865</name>
</gene>
<dbReference type="Proteomes" id="UP001327225">
    <property type="component" value="Chromosome"/>
</dbReference>
<evidence type="ECO:0000256" key="1">
    <source>
        <dbReference type="SAM" id="MobiDB-lite"/>
    </source>
</evidence>
<protein>
    <submittedName>
        <fullName evidence="2">Tetratricopeptide repeat protein</fullName>
    </submittedName>
</protein>